<dbReference type="EMBL" id="JALJOQ010000096">
    <property type="protein sequence ID" value="KAK9798594.1"/>
    <property type="molecule type" value="Genomic_DNA"/>
</dbReference>
<gene>
    <name evidence="3" type="ORF">WJX73_005971</name>
</gene>
<protein>
    <submittedName>
        <fullName evidence="3">Uncharacterized protein</fullName>
    </submittedName>
</protein>
<evidence type="ECO:0000313" key="4">
    <source>
        <dbReference type="Proteomes" id="UP001465755"/>
    </source>
</evidence>
<sequence>MIPTGLLRSGYQPVGYRSPLTHSLPHCPRPALHRPGLRQVSRRCQSTSAKDEEGFNWDIFGWFKPKPEETPPSAPTGAVTKLPESGAAAAGKQGAGAGSKSADRRDSSEKASQTSTGPASTSGADWETEQPKADPVGYLLMFLTLLGLLFVTTSIFRYAGHFAAQRRQSRGGDGKTKAARVADSVVEEKNQSQKQKAKEQASRRVPNVGAEGSAFDDNELDNMRSVGDTHMGGDHEREGSKRDPTQPKVFVPGSGWTEIPQDEAAEAGQQAADDTEFDSQEAEEGEHQEEQDSTRDHKREQDDRDDGEDETERTEGSTTYPNLDEEDQAELTTQEIVDLAQEAQKGARDSVDEAIADKAGDDGNEDGLRTATEEQSQQSRLDAAGQEDDSSLRWASQDYSSYQLPAAATASAEHLRDQQQPLSSSAASAEAASLPKDASSKSLRRRAAVASSAARSASQAAQRATAYSAAASSAACKATDAADRAAEAAGKAHTFLQRGMARDVRRMEASARSAEKAAKAAEDKAAYPAAHATAHQEVATAQADLADQAAASPVAREGPVQHAKEWVQDACVHWLRQRLPRNLRDSAATSP</sequence>
<feature type="compositionally biased region" description="Acidic residues" evidence="1">
    <location>
        <begin position="303"/>
        <end position="312"/>
    </location>
</feature>
<keyword evidence="2" id="KW-0472">Membrane</keyword>
<feature type="compositionally biased region" description="Basic and acidic residues" evidence="1">
    <location>
        <begin position="345"/>
        <end position="372"/>
    </location>
</feature>
<feature type="compositionally biased region" description="Low complexity" evidence="1">
    <location>
        <begin position="423"/>
        <end position="433"/>
    </location>
</feature>
<evidence type="ECO:0000256" key="1">
    <source>
        <dbReference type="SAM" id="MobiDB-lite"/>
    </source>
</evidence>
<feature type="compositionally biased region" description="Basic and acidic residues" evidence="1">
    <location>
        <begin position="288"/>
        <end position="302"/>
    </location>
</feature>
<dbReference type="Proteomes" id="UP001465755">
    <property type="component" value="Unassembled WGS sequence"/>
</dbReference>
<feature type="compositionally biased region" description="Polar residues" evidence="1">
    <location>
        <begin position="110"/>
        <end position="123"/>
    </location>
</feature>
<feature type="region of interest" description="Disordered" evidence="1">
    <location>
        <begin position="185"/>
        <end position="464"/>
    </location>
</feature>
<keyword evidence="2" id="KW-0812">Transmembrane</keyword>
<evidence type="ECO:0000313" key="3">
    <source>
        <dbReference type="EMBL" id="KAK9798594.1"/>
    </source>
</evidence>
<name>A0AAW1NTK8_9CHLO</name>
<feature type="compositionally biased region" description="Low complexity" evidence="1">
    <location>
        <begin position="448"/>
        <end position="464"/>
    </location>
</feature>
<keyword evidence="4" id="KW-1185">Reference proteome</keyword>
<comment type="caution">
    <text evidence="3">The sequence shown here is derived from an EMBL/GenBank/DDBJ whole genome shotgun (WGS) entry which is preliminary data.</text>
</comment>
<feature type="region of interest" description="Disordered" evidence="1">
    <location>
        <begin position="27"/>
        <end position="49"/>
    </location>
</feature>
<reference evidence="3 4" key="1">
    <citation type="journal article" date="2024" name="Nat. Commun.">
        <title>Phylogenomics reveals the evolutionary origins of lichenization in chlorophyte algae.</title>
        <authorList>
            <person name="Puginier C."/>
            <person name="Libourel C."/>
            <person name="Otte J."/>
            <person name="Skaloud P."/>
            <person name="Haon M."/>
            <person name="Grisel S."/>
            <person name="Petersen M."/>
            <person name="Berrin J.G."/>
            <person name="Delaux P.M."/>
            <person name="Dal Grande F."/>
            <person name="Keller J."/>
        </authorList>
    </citation>
    <scope>NUCLEOTIDE SEQUENCE [LARGE SCALE GENOMIC DNA]</scope>
    <source>
        <strain evidence="3 4">SAG 2036</strain>
    </source>
</reference>
<feature type="compositionally biased region" description="Polar residues" evidence="1">
    <location>
        <begin position="393"/>
        <end position="403"/>
    </location>
</feature>
<keyword evidence="2" id="KW-1133">Transmembrane helix</keyword>
<feature type="region of interest" description="Disordered" evidence="1">
    <location>
        <begin position="478"/>
        <end position="562"/>
    </location>
</feature>
<proteinExistence type="predicted"/>
<accession>A0AAW1NTK8</accession>
<feature type="transmembrane region" description="Helical" evidence="2">
    <location>
        <begin position="138"/>
        <end position="160"/>
    </location>
</feature>
<evidence type="ECO:0000256" key="2">
    <source>
        <dbReference type="SAM" id="Phobius"/>
    </source>
</evidence>
<feature type="compositionally biased region" description="Basic and acidic residues" evidence="1">
    <location>
        <begin position="186"/>
        <end position="202"/>
    </location>
</feature>
<dbReference type="AlphaFoldDB" id="A0AAW1NTK8"/>
<feature type="compositionally biased region" description="Low complexity" evidence="1">
    <location>
        <begin position="526"/>
        <end position="551"/>
    </location>
</feature>
<feature type="compositionally biased region" description="Basic and acidic residues" evidence="1">
    <location>
        <begin position="231"/>
        <end position="245"/>
    </location>
</feature>
<organism evidence="3 4">
    <name type="scientific">Symbiochloris irregularis</name>
    <dbReference type="NCBI Taxonomy" id="706552"/>
    <lineage>
        <taxon>Eukaryota</taxon>
        <taxon>Viridiplantae</taxon>
        <taxon>Chlorophyta</taxon>
        <taxon>core chlorophytes</taxon>
        <taxon>Trebouxiophyceae</taxon>
        <taxon>Trebouxiales</taxon>
        <taxon>Trebouxiaceae</taxon>
        <taxon>Symbiochloris</taxon>
    </lineage>
</organism>
<feature type="compositionally biased region" description="Basic and acidic residues" evidence="1">
    <location>
        <begin position="500"/>
        <end position="525"/>
    </location>
</feature>
<feature type="compositionally biased region" description="Acidic residues" evidence="1">
    <location>
        <begin position="273"/>
        <end position="287"/>
    </location>
</feature>
<feature type="region of interest" description="Disordered" evidence="1">
    <location>
        <begin position="64"/>
        <end position="130"/>
    </location>
</feature>